<reference evidence="12 13" key="1">
    <citation type="submission" date="2019-09" db="EMBL/GenBank/DDBJ databases">
        <title>Complete Genome Sequence of Janibacter melonis M714 with both human health impact and industrial applications.</title>
        <authorList>
            <person name="Jin M."/>
            <person name="Zhao Q.R."/>
        </authorList>
    </citation>
    <scope>NUCLEOTIDE SEQUENCE [LARGE SCALE GENOMIC DNA]</scope>
    <source>
        <strain evidence="12 13">M714</strain>
    </source>
</reference>
<dbReference type="Pfam" id="PF01180">
    <property type="entry name" value="DHO_dh"/>
    <property type="match status" value="1"/>
</dbReference>
<dbReference type="GO" id="GO:0005737">
    <property type="term" value="C:cytoplasm"/>
    <property type="evidence" value="ECO:0007669"/>
    <property type="project" value="UniProtKB-SubCell"/>
</dbReference>
<evidence type="ECO:0000256" key="2">
    <source>
        <dbReference type="ARBA" id="ARBA00004725"/>
    </source>
</evidence>
<comment type="function">
    <text evidence="9">Catalyzes the conversion of dihydroorotate to orotate.</text>
</comment>
<evidence type="ECO:0000256" key="1">
    <source>
        <dbReference type="ARBA" id="ARBA00004496"/>
    </source>
</evidence>
<dbReference type="InterPro" id="IPR024920">
    <property type="entry name" value="Dihydroorotate_DH_1"/>
</dbReference>
<feature type="binding site" evidence="9">
    <location>
        <position position="153"/>
    </location>
    <ligand>
        <name>substrate</name>
    </ligand>
</feature>
<comment type="catalytic activity">
    <reaction evidence="9">
        <text>(S)-dihydroorotate + A = orotate + AH2</text>
        <dbReference type="Rhea" id="RHEA:18073"/>
        <dbReference type="ChEBI" id="CHEBI:13193"/>
        <dbReference type="ChEBI" id="CHEBI:17499"/>
        <dbReference type="ChEBI" id="CHEBI:30839"/>
        <dbReference type="ChEBI" id="CHEBI:30864"/>
    </reaction>
</comment>
<dbReference type="GO" id="GO:0004152">
    <property type="term" value="F:dihydroorotate dehydrogenase activity"/>
    <property type="evidence" value="ECO:0007669"/>
    <property type="project" value="UniProtKB-UniRule"/>
</dbReference>
<dbReference type="NCBIfam" id="NF005574">
    <property type="entry name" value="PRK07259.1"/>
    <property type="match status" value="1"/>
</dbReference>
<feature type="active site" description="Nucleophile" evidence="9">
    <location>
        <position position="156"/>
    </location>
</feature>
<evidence type="ECO:0000256" key="4">
    <source>
        <dbReference type="ARBA" id="ARBA00022490"/>
    </source>
</evidence>
<dbReference type="Gene3D" id="3.20.20.70">
    <property type="entry name" value="Aldolase class I"/>
    <property type="match status" value="1"/>
</dbReference>
<feature type="binding site" evidence="9">
    <location>
        <position position="193"/>
    </location>
    <ligand>
        <name>FMN</name>
        <dbReference type="ChEBI" id="CHEBI:58210"/>
    </ligand>
</feature>
<dbReference type="GO" id="GO:0044205">
    <property type="term" value="P:'de novo' UMP biosynthetic process"/>
    <property type="evidence" value="ECO:0007669"/>
    <property type="project" value="UniProtKB-UniRule"/>
</dbReference>
<organism evidence="12 13">
    <name type="scientific">Janibacter melonis</name>
    <dbReference type="NCBI Taxonomy" id="262209"/>
    <lineage>
        <taxon>Bacteria</taxon>
        <taxon>Bacillati</taxon>
        <taxon>Actinomycetota</taxon>
        <taxon>Actinomycetes</taxon>
        <taxon>Micrococcales</taxon>
        <taxon>Intrasporangiaceae</taxon>
        <taxon>Janibacter</taxon>
    </lineage>
</organism>
<dbReference type="UniPathway" id="UPA00070"/>
<evidence type="ECO:0000256" key="10">
    <source>
        <dbReference type="SAM" id="MobiDB-lite"/>
    </source>
</evidence>
<proteinExistence type="inferred from homology"/>
<dbReference type="HAMAP" id="MF_00224">
    <property type="entry name" value="DHO_dh_type1"/>
    <property type="match status" value="1"/>
</dbReference>
<feature type="binding site" evidence="9">
    <location>
        <position position="245"/>
    </location>
    <ligand>
        <name>FMN</name>
        <dbReference type="ChEBI" id="CHEBI:58210"/>
    </ligand>
</feature>
<dbReference type="InterPro" id="IPR013785">
    <property type="entry name" value="Aldolase_TIM"/>
</dbReference>
<keyword evidence="5 9" id="KW-0285">Flavoprotein</keyword>
<feature type="binding site" evidence="9">
    <location>
        <begin position="277"/>
        <end position="278"/>
    </location>
    <ligand>
        <name>FMN</name>
        <dbReference type="ChEBI" id="CHEBI:58210"/>
    </ligand>
</feature>
<feature type="domain" description="Dihydroorotate dehydrogenase catalytic" evidence="11">
    <location>
        <begin position="28"/>
        <end position="318"/>
    </location>
</feature>
<dbReference type="EMBL" id="CP044548">
    <property type="protein sequence ID" value="QFQ30044.2"/>
    <property type="molecule type" value="Genomic_DNA"/>
</dbReference>
<dbReference type="GeneID" id="59160812"/>
<dbReference type="PIRSF" id="PIRSF000164">
    <property type="entry name" value="DHO_oxidase"/>
    <property type="match status" value="1"/>
</dbReference>
<dbReference type="InterPro" id="IPR050074">
    <property type="entry name" value="DHO_dehydrogenase"/>
</dbReference>
<evidence type="ECO:0000256" key="8">
    <source>
        <dbReference type="ARBA" id="ARBA00023002"/>
    </source>
</evidence>
<evidence type="ECO:0000256" key="9">
    <source>
        <dbReference type="HAMAP-Rule" id="MF_00224"/>
    </source>
</evidence>
<feature type="binding site" evidence="9">
    <location>
        <begin position="92"/>
        <end position="96"/>
    </location>
    <ligand>
        <name>substrate</name>
    </ligand>
</feature>
<dbReference type="NCBIfam" id="TIGR01037">
    <property type="entry name" value="pyrD_sub1_fam"/>
    <property type="match status" value="1"/>
</dbReference>
<dbReference type="InterPro" id="IPR049622">
    <property type="entry name" value="Dihydroorotate_DH_I"/>
</dbReference>
<feature type="binding site" evidence="9">
    <location>
        <position position="219"/>
    </location>
    <ligand>
        <name>FMN</name>
        <dbReference type="ChEBI" id="CHEBI:58210"/>
    </ligand>
</feature>
<dbReference type="SUPFAM" id="SSF51395">
    <property type="entry name" value="FMN-linked oxidoreductases"/>
    <property type="match status" value="1"/>
</dbReference>
<protein>
    <recommendedName>
        <fullName evidence="9">Dihydroorotate dehydrogenase</fullName>
        <shortName evidence="9">DHOD</shortName>
        <shortName evidence="9">DHODase</shortName>
        <shortName evidence="9">DHOdehase</shortName>
        <ecNumber evidence="9">1.3.-.-</ecNumber>
    </recommendedName>
</protein>
<evidence type="ECO:0000256" key="6">
    <source>
        <dbReference type="ARBA" id="ARBA00022643"/>
    </source>
</evidence>
<evidence type="ECO:0000313" key="12">
    <source>
        <dbReference type="EMBL" id="QFQ30044.2"/>
    </source>
</evidence>
<feature type="region of interest" description="Disordered" evidence="10">
    <location>
        <begin position="1"/>
        <end position="20"/>
    </location>
</feature>
<dbReference type="PANTHER" id="PTHR48109">
    <property type="entry name" value="DIHYDROOROTATE DEHYDROGENASE (QUINONE), MITOCHONDRIAL-RELATED"/>
    <property type="match status" value="1"/>
</dbReference>
<keyword evidence="4 9" id="KW-0963">Cytoplasm</keyword>
<dbReference type="PANTHER" id="PTHR48109:SF1">
    <property type="entry name" value="DIHYDROOROTATE DEHYDROGENASE (FUMARATE)"/>
    <property type="match status" value="1"/>
</dbReference>
<sequence length="341" mass="34812">MGHDIHEDAEPELAPVATARPGASVDMSVDLAGVRLPNPMMTASGCAANGREMHRFVDVAELGAFVTKSVKLGAVSGRGTPRMAETDSGMLNSIGLQGPGVQAFVERDLAWLHSVGARVVVSVAGSTASEFAAVARTVCRSPYASAVAAIEVNISCPNVANRGLVFACDPASSHKVLTLVREEVPRGIPMLAKLSPDVTDITEIAAAVLRAGAHGLTMINTLLGVVIDPVRLRPHLAGTTGGLSGPAIRPVAVRAIWQVTAAMRDGRIPTVPVVGAGGVRTGADALELVAAGASAIQVGTAAFNDPTAPVRVGHELAADLERRGITRLADVVGIAHDGGLG</sequence>
<dbReference type="GO" id="GO:0006207">
    <property type="term" value="P:'de novo' pyrimidine nucleobase biosynthetic process"/>
    <property type="evidence" value="ECO:0007669"/>
    <property type="project" value="InterPro"/>
</dbReference>
<feature type="binding site" evidence="9">
    <location>
        <position position="153"/>
    </location>
    <ligand>
        <name>FMN</name>
        <dbReference type="ChEBI" id="CHEBI:58210"/>
    </ligand>
</feature>
<keyword evidence="8 9" id="KW-0560">Oxidoreductase</keyword>
<feature type="binding site" evidence="9">
    <location>
        <begin position="68"/>
        <end position="69"/>
    </location>
    <ligand>
        <name>FMN</name>
        <dbReference type="ChEBI" id="CHEBI:58210"/>
    </ligand>
</feature>
<dbReference type="InterPro" id="IPR012135">
    <property type="entry name" value="Dihydroorotate_DH_1_2"/>
</dbReference>
<keyword evidence="6 9" id="KW-0288">FMN</keyword>
<comment type="subcellular location">
    <subcellularLocation>
        <location evidence="1 9">Cytoplasm</location>
    </subcellularLocation>
</comment>
<evidence type="ECO:0000313" key="13">
    <source>
        <dbReference type="Proteomes" id="UP000271708"/>
    </source>
</evidence>
<dbReference type="Proteomes" id="UP000271708">
    <property type="component" value="Chromosome"/>
</dbReference>
<dbReference type="AlphaFoldDB" id="A0A5P8FM94"/>
<evidence type="ECO:0000259" key="11">
    <source>
        <dbReference type="Pfam" id="PF01180"/>
    </source>
</evidence>
<dbReference type="EC" id="1.3.-.-" evidence="9"/>
<feature type="binding site" evidence="9">
    <location>
        <begin position="299"/>
        <end position="300"/>
    </location>
    <ligand>
        <name>FMN</name>
        <dbReference type="ChEBI" id="CHEBI:58210"/>
    </ligand>
</feature>
<accession>A0A5P8FM94</accession>
<dbReference type="RefSeq" id="WP_123091633.1">
    <property type="nucleotide sequence ID" value="NZ_CP044548.2"/>
</dbReference>
<name>A0A5P8FM94_9MICO</name>
<comment type="cofactor">
    <cofactor evidence="9">
        <name>FMN</name>
        <dbReference type="ChEBI" id="CHEBI:58210"/>
    </cofactor>
    <text evidence="9">Binds 1 FMN per subunit.</text>
</comment>
<comment type="similarity">
    <text evidence="3 9">Belongs to the dihydroorotate dehydrogenase family. Type 1 subfamily.</text>
</comment>
<dbReference type="CDD" id="cd04740">
    <property type="entry name" value="DHOD_1B_like"/>
    <property type="match status" value="1"/>
</dbReference>
<feature type="binding site" evidence="9">
    <location>
        <begin position="220"/>
        <end position="221"/>
    </location>
    <ligand>
        <name>substrate</name>
    </ligand>
</feature>
<dbReference type="KEGG" id="jme:EEW87_006550"/>
<keyword evidence="7 9" id="KW-0665">Pyrimidine biosynthesis</keyword>
<evidence type="ECO:0000256" key="7">
    <source>
        <dbReference type="ARBA" id="ARBA00022975"/>
    </source>
</evidence>
<dbReference type="InterPro" id="IPR005720">
    <property type="entry name" value="Dihydroorotate_DH_cat"/>
</dbReference>
<dbReference type="InterPro" id="IPR001295">
    <property type="entry name" value="Dihydroorotate_DH_CS"/>
</dbReference>
<gene>
    <name evidence="9" type="primary">pyrD</name>
    <name evidence="12" type="ORF">EEW87_006550</name>
</gene>
<feature type="binding site" evidence="9">
    <location>
        <position position="44"/>
    </location>
    <ligand>
        <name>FMN</name>
        <dbReference type="ChEBI" id="CHEBI:58210"/>
    </ligand>
</feature>
<dbReference type="PROSITE" id="PS00912">
    <property type="entry name" value="DHODEHASE_2"/>
    <property type="match status" value="1"/>
</dbReference>
<evidence type="ECO:0000256" key="3">
    <source>
        <dbReference type="ARBA" id="ARBA00008008"/>
    </source>
</evidence>
<comment type="pathway">
    <text evidence="2 9">Pyrimidine metabolism; UMP biosynthesis via de novo pathway.</text>
</comment>
<feature type="binding site" evidence="9">
    <location>
        <position position="68"/>
    </location>
    <ligand>
        <name>substrate</name>
    </ligand>
</feature>
<evidence type="ECO:0000256" key="5">
    <source>
        <dbReference type="ARBA" id="ARBA00022630"/>
    </source>
</evidence>
<dbReference type="InterPro" id="IPR033888">
    <property type="entry name" value="DHOD_1B"/>
</dbReference>
<comment type="caution">
    <text evidence="9">Lacks conserved residue(s) required for the propagation of feature annotation.</text>
</comment>